<dbReference type="InterPro" id="IPR004785">
    <property type="entry name" value="RpiB"/>
</dbReference>
<proteinExistence type="inferred from homology"/>
<dbReference type="NCBIfam" id="TIGR00689">
    <property type="entry name" value="rpiB_lacA_lacB"/>
    <property type="match status" value="1"/>
</dbReference>
<dbReference type="SUPFAM" id="SSF89623">
    <property type="entry name" value="Ribose/Galactose isomerase RpiB/AlsB"/>
    <property type="match status" value="1"/>
</dbReference>
<evidence type="ECO:0000256" key="1">
    <source>
        <dbReference type="ARBA" id="ARBA00008754"/>
    </source>
</evidence>
<dbReference type="InterPro" id="IPR051812">
    <property type="entry name" value="SPI_LacAB/RpiB"/>
</dbReference>
<evidence type="ECO:0000313" key="7">
    <source>
        <dbReference type="Proteomes" id="UP000094757"/>
    </source>
</evidence>
<evidence type="ECO:0000256" key="3">
    <source>
        <dbReference type="PIRSR" id="PIRSR005384-1"/>
    </source>
</evidence>
<dbReference type="NCBIfam" id="NF004051">
    <property type="entry name" value="PRK05571.1"/>
    <property type="match status" value="1"/>
</dbReference>
<dbReference type="EMBL" id="CP017037">
    <property type="protein sequence ID" value="AOH39047.1"/>
    <property type="molecule type" value="Genomic_DNA"/>
</dbReference>
<dbReference type="AlphaFoldDB" id="A0A1B3WDL2"/>
<feature type="binding site" evidence="4">
    <location>
        <position position="132"/>
    </location>
    <ligand>
        <name>D-ribulose 5-phosphate</name>
        <dbReference type="ChEBI" id="CHEBI:58121"/>
    </ligand>
</feature>
<accession>A0A1B3WDL2</accession>
<feature type="binding site" evidence="4">
    <location>
        <begin position="8"/>
        <end position="9"/>
    </location>
    <ligand>
        <name>D-ribulose 5-phosphate</name>
        <dbReference type="ChEBI" id="CHEBI:58121"/>
    </ligand>
</feature>
<protein>
    <submittedName>
        <fullName evidence="5">Ribose 5-phosphate isomerase B</fullName>
        <ecNumber evidence="6">5.3.1.6</ecNumber>
    </submittedName>
</protein>
<gene>
    <name evidence="6" type="primary">rpiB</name>
    <name evidence="5" type="ORF">BCB69_03125</name>
    <name evidence="6" type="ORF">DX915_00065</name>
</gene>
<dbReference type="Pfam" id="PF02502">
    <property type="entry name" value="LacAB_rpiB"/>
    <property type="match status" value="1"/>
</dbReference>
<dbReference type="Gene3D" id="3.40.1400.10">
    <property type="entry name" value="Sugar-phosphate isomerase, RpiB/LacA/LacB"/>
    <property type="match status" value="1"/>
</dbReference>
<reference evidence="5" key="2">
    <citation type="submission" date="2016-08" db="EMBL/GenBank/DDBJ databases">
        <authorList>
            <person name="Seilhamer J.J."/>
        </authorList>
    </citation>
    <scope>NUCLEOTIDE SEQUENCE [LARGE SCALE GENOMIC DNA]</scope>
    <source>
        <strain evidence="5">F0677</strain>
    </source>
</reference>
<keyword evidence="8" id="KW-1185">Reference proteome</keyword>
<evidence type="ECO:0000256" key="2">
    <source>
        <dbReference type="ARBA" id="ARBA00023235"/>
    </source>
</evidence>
<feature type="binding site" evidence="4">
    <location>
        <position position="109"/>
    </location>
    <ligand>
        <name>D-ribulose 5-phosphate</name>
        <dbReference type="ChEBI" id="CHEBI:58121"/>
    </ligand>
</feature>
<dbReference type="RefSeq" id="WP_022514173.1">
    <property type="nucleotide sequence ID" value="NZ_CP017037.1"/>
</dbReference>
<keyword evidence="2 5" id="KW-0413">Isomerase</keyword>
<dbReference type="EC" id="5.3.1.6" evidence="6"/>
<reference evidence="6 8" key="3">
    <citation type="submission" date="2018-08" db="EMBL/GenBank/DDBJ databases">
        <title>Draft genome sequence of Dialister pneumosintes KCOM 1685.</title>
        <authorList>
            <person name="Kook J.-K."/>
            <person name="Park S.-N."/>
            <person name="Lim Y.K."/>
        </authorList>
    </citation>
    <scope>NUCLEOTIDE SEQUENCE [LARGE SCALE GENOMIC DNA]</scope>
    <source>
        <strain evidence="6 8">KCOM 1685</strain>
    </source>
</reference>
<dbReference type="OrthoDB" id="1778624at2"/>
<name>A0A1B3WDL2_9FIRM</name>
<sequence>MKVAIASDHGGLELKNVINEHLKDKGIEVIDCGTYTKESCDYPDYAEKACKKVQDGNAEIAILVCGTGLGMSIAANKMKNIRAVVCGEEFSAYHAKSHNNANVLCLGARVVGIGLATLIVDTFLNASFEGGRHERRVNKIAQLESSLFE</sequence>
<dbReference type="STRING" id="39950.BCB69_03125"/>
<reference evidence="7" key="1">
    <citation type="submission" date="2016-08" db="EMBL/GenBank/DDBJ databases">
        <authorList>
            <person name="Holder M.E."/>
            <person name="Ajami N.J."/>
            <person name="Petrosino J.F."/>
        </authorList>
    </citation>
    <scope>NUCLEOTIDE SEQUENCE [LARGE SCALE GENOMIC DNA]</scope>
    <source>
        <strain evidence="7">F0677</strain>
    </source>
</reference>
<evidence type="ECO:0000313" key="6">
    <source>
        <dbReference type="EMBL" id="RID93981.1"/>
    </source>
</evidence>
<evidence type="ECO:0000256" key="4">
    <source>
        <dbReference type="PIRSR" id="PIRSR005384-2"/>
    </source>
</evidence>
<dbReference type="NCBIfam" id="TIGR01120">
    <property type="entry name" value="rpiB"/>
    <property type="match status" value="1"/>
</dbReference>
<evidence type="ECO:0000313" key="8">
    <source>
        <dbReference type="Proteomes" id="UP000266262"/>
    </source>
</evidence>
<feature type="active site" description="Proton donor" evidence="3">
    <location>
        <position position="98"/>
    </location>
</feature>
<organism evidence="5 7">
    <name type="scientific">Dialister pneumosintes</name>
    <dbReference type="NCBI Taxonomy" id="39950"/>
    <lineage>
        <taxon>Bacteria</taxon>
        <taxon>Bacillati</taxon>
        <taxon>Bacillota</taxon>
        <taxon>Negativicutes</taxon>
        <taxon>Veillonellales</taxon>
        <taxon>Veillonellaceae</taxon>
        <taxon>Dialister</taxon>
    </lineage>
</organism>
<dbReference type="GO" id="GO:0004751">
    <property type="term" value="F:ribose-5-phosphate isomerase activity"/>
    <property type="evidence" value="ECO:0007669"/>
    <property type="project" value="UniProtKB-EC"/>
</dbReference>
<feature type="active site" description="Proton acceptor" evidence="3">
    <location>
        <position position="65"/>
    </location>
</feature>
<feature type="binding site" evidence="4">
    <location>
        <position position="99"/>
    </location>
    <ligand>
        <name>D-ribulose 5-phosphate</name>
        <dbReference type="ChEBI" id="CHEBI:58121"/>
    </ligand>
</feature>
<dbReference type="KEGG" id="dpn:BCB69_03125"/>
<evidence type="ECO:0000313" key="5">
    <source>
        <dbReference type="EMBL" id="AOH39047.1"/>
    </source>
</evidence>
<dbReference type="PANTHER" id="PTHR43732:SF1">
    <property type="entry name" value="RIBOSE 5-PHOSPHATE ISOMERASE"/>
    <property type="match status" value="1"/>
</dbReference>
<feature type="binding site" evidence="4">
    <location>
        <begin position="66"/>
        <end position="70"/>
    </location>
    <ligand>
        <name>D-ribulose 5-phosphate</name>
        <dbReference type="ChEBI" id="CHEBI:58121"/>
    </ligand>
</feature>
<dbReference type="PANTHER" id="PTHR43732">
    <property type="entry name" value="RIBOSE 5-PHOSPHATE ISOMERASE-RELATED"/>
    <property type="match status" value="1"/>
</dbReference>
<dbReference type="InterPro" id="IPR036569">
    <property type="entry name" value="RpiB_LacA_LacB_sf"/>
</dbReference>
<comment type="similarity">
    <text evidence="1">Belongs to the LacAB/RpiB family.</text>
</comment>
<dbReference type="GO" id="GO:0005975">
    <property type="term" value="P:carbohydrate metabolic process"/>
    <property type="evidence" value="ECO:0007669"/>
    <property type="project" value="InterPro"/>
</dbReference>
<dbReference type="Proteomes" id="UP000266262">
    <property type="component" value="Unassembled WGS sequence"/>
</dbReference>
<dbReference type="PIRSF" id="PIRSF005384">
    <property type="entry name" value="RpiB_LacA_B"/>
    <property type="match status" value="1"/>
</dbReference>
<feature type="binding site" evidence="4">
    <location>
        <position position="136"/>
    </location>
    <ligand>
        <name>D-ribulose 5-phosphate</name>
        <dbReference type="ChEBI" id="CHEBI:58121"/>
    </ligand>
</feature>
<dbReference type="EMBL" id="QWKU01000001">
    <property type="protein sequence ID" value="RID93981.1"/>
    <property type="molecule type" value="Genomic_DNA"/>
</dbReference>
<dbReference type="InterPro" id="IPR003500">
    <property type="entry name" value="RpiB_LacA_LacB"/>
</dbReference>
<dbReference type="Proteomes" id="UP000094757">
    <property type="component" value="Chromosome"/>
</dbReference>